<evidence type="ECO:0000256" key="4">
    <source>
        <dbReference type="PROSITE-ProRule" id="PRU00221"/>
    </source>
</evidence>
<evidence type="ECO:0000256" key="5">
    <source>
        <dbReference type="SAM" id="MobiDB-lite"/>
    </source>
</evidence>
<proteinExistence type="inferred from homology"/>
<keyword evidence="8" id="KW-1185">Reference proteome</keyword>
<dbReference type="RefSeq" id="XP_064768137.1">
    <property type="nucleotide sequence ID" value="XM_064914780.1"/>
</dbReference>
<sequence>MLLSPAVAASVSSSAPQLSAAARRRHRRHALSKRGALSPDRFIPSSSSFSLFHVDSPPNPVSPSSRRQPPPRPTSHSASASPAARAGATDTNQIIANALGIGAHERSYTATGLPSPQTTGPARVLQFQQRHYFAHDRDEEEQRNAAIARFAHEGHDRVVGLGELSLVMEAASARPARESRGNGNGARTAYPKKKTLKRVLSYAPFRVLDAPGLRDDFYTNLLSWSSTTDDLVVGLNHEVYIWTEASGAVLLPEWGTSPVACVSFAPDGTTLAIGRMDGVISCWGKTRTSVREEYFHTIGFCCITWRPMPEGSKVMEFYAGDEAGAILRFKVYKDEIDRVSAPTQIAMEMTGMTKGHSQQICGIEFNSDGTQMAVGANDNTCTIWDVGENGPAEYPRYRWDHRAAVKALAYCPWSSSLLATGGGSNDRTIRFWHTNSGSLINSFNTNAQVTSLVWSRTSREIAATFGYANPEHPIRMAIYSYPDCRPIIQIPWQEDIRCLYAVLSPGGGKVCTAASDETVRFYDFWDEKCETRVSTWDDGIFGSDILELCEGIEKKPSEVIR</sequence>
<reference evidence="7 8" key="1">
    <citation type="submission" date="2024-03" db="EMBL/GenBank/DDBJ databases">
        <title>Genome-scale model development and genomic sequencing of the oleaginous clade Lipomyces.</title>
        <authorList>
            <consortium name="Lawrence Berkeley National Laboratory"/>
            <person name="Czajka J.J."/>
            <person name="Han Y."/>
            <person name="Kim J."/>
            <person name="Mondo S.J."/>
            <person name="Hofstad B.A."/>
            <person name="Robles A."/>
            <person name="Haridas S."/>
            <person name="Riley R."/>
            <person name="LaButti K."/>
            <person name="Pangilinan J."/>
            <person name="Andreopoulos W."/>
            <person name="Lipzen A."/>
            <person name="Yan J."/>
            <person name="Wang M."/>
            <person name="Ng V."/>
            <person name="Grigoriev I.V."/>
            <person name="Spatafora J.W."/>
            <person name="Magnuson J.K."/>
            <person name="Baker S.E."/>
            <person name="Pomraning K.R."/>
        </authorList>
    </citation>
    <scope>NUCLEOTIDE SEQUENCE [LARGE SCALE GENOMIC DNA]</scope>
    <source>
        <strain evidence="7 8">Phaff 52-87</strain>
    </source>
</reference>
<name>A0ABR1F5H9_9ASCO</name>
<protein>
    <submittedName>
        <fullName evidence="7">WD40-repeat-containing domain protein</fullName>
    </submittedName>
</protein>
<gene>
    <name evidence="7" type="ORF">BZA70DRAFT_304771</name>
</gene>
<feature type="region of interest" description="Disordered" evidence="5">
    <location>
        <begin position="1"/>
        <end position="89"/>
    </location>
</feature>
<evidence type="ECO:0000256" key="2">
    <source>
        <dbReference type="ARBA" id="ARBA00022574"/>
    </source>
</evidence>
<feature type="domain" description="CDC20/Fizzy WD40" evidence="6">
    <location>
        <begin position="208"/>
        <end position="522"/>
    </location>
</feature>
<feature type="repeat" description="WD" evidence="4">
    <location>
        <begin position="353"/>
        <end position="386"/>
    </location>
</feature>
<evidence type="ECO:0000256" key="3">
    <source>
        <dbReference type="ARBA" id="ARBA00022737"/>
    </source>
</evidence>
<evidence type="ECO:0000313" key="8">
    <source>
        <dbReference type="Proteomes" id="UP001498771"/>
    </source>
</evidence>
<dbReference type="InterPro" id="IPR056150">
    <property type="entry name" value="WD40_CDC20-Fz"/>
</dbReference>
<dbReference type="InterPro" id="IPR001680">
    <property type="entry name" value="WD40_rpt"/>
</dbReference>
<accession>A0ABR1F5H9</accession>
<dbReference type="InterPro" id="IPR015943">
    <property type="entry name" value="WD40/YVTN_repeat-like_dom_sf"/>
</dbReference>
<keyword evidence="2 4" id="KW-0853">WD repeat</keyword>
<feature type="compositionally biased region" description="Low complexity" evidence="5">
    <location>
        <begin position="38"/>
        <end position="67"/>
    </location>
</feature>
<evidence type="ECO:0000313" key="7">
    <source>
        <dbReference type="EMBL" id="KAK7205104.1"/>
    </source>
</evidence>
<dbReference type="PANTHER" id="PTHR19918:SF5">
    <property type="entry name" value="MEIOSIS-SPECIFIC APC_C ACTIVATOR PROTEIN AMA1"/>
    <property type="match status" value="1"/>
</dbReference>
<dbReference type="InterPro" id="IPR036322">
    <property type="entry name" value="WD40_repeat_dom_sf"/>
</dbReference>
<feature type="compositionally biased region" description="Low complexity" evidence="5">
    <location>
        <begin position="74"/>
        <end position="86"/>
    </location>
</feature>
<dbReference type="InterPro" id="IPR033010">
    <property type="entry name" value="Cdc20/Fizzy"/>
</dbReference>
<dbReference type="PROSITE" id="PS50082">
    <property type="entry name" value="WD_REPEATS_2"/>
    <property type="match status" value="1"/>
</dbReference>
<keyword evidence="3" id="KW-0677">Repeat</keyword>
<comment type="caution">
    <text evidence="7">The sequence shown here is derived from an EMBL/GenBank/DDBJ whole genome shotgun (WGS) entry which is preliminary data.</text>
</comment>
<dbReference type="EMBL" id="JBBJBU010000006">
    <property type="protein sequence ID" value="KAK7205104.1"/>
    <property type="molecule type" value="Genomic_DNA"/>
</dbReference>
<dbReference type="Gene3D" id="2.130.10.10">
    <property type="entry name" value="YVTN repeat-like/Quinoprotein amine dehydrogenase"/>
    <property type="match status" value="1"/>
</dbReference>
<evidence type="ECO:0000259" key="6">
    <source>
        <dbReference type="Pfam" id="PF24807"/>
    </source>
</evidence>
<dbReference type="PANTHER" id="PTHR19918">
    <property type="entry name" value="CELL DIVISION CYCLE 20 CDC20 FIZZY -RELATED"/>
    <property type="match status" value="1"/>
</dbReference>
<feature type="compositionally biased region" description="Basic residues" evidence="5">
    <location>
        <begin position="22"/>
        <end position="32"/>
    </location>
</feature>
<dbReference type="Proteomes" id="UP001498771">
    <property type="component" value="Unassembled WGS sequence"/>
</dbReference>
<comment type="similarity">
    <text evidence="1">Belongs to the WD repeat CDC20/Fizzy family.</text>
</comment>
<feature type="compositionally biased region" description="Low complexity" evidence="5">
    <location>
        <begin position="1"/>
        <end position="21"/>
    </location>
</feature>
<dbReference type="SUPFAM" id="SSF50978">
    <property type="entry name" value="WD40 repeat-like"/>
    <property type="match status" value="1"/>
</dbReference>
<dbReference type="SMART" id="SM00320">
    <property type="entry name" value="WD40"/>
    <property type="match status" value="4"/>
</dbReference>
<dbReference type="Pfam" id="PF24807">
    <property type="entry name" value="WD40_CDC20-Fz"/>
    <property type="match status" value="1"/>
</dbReference>
<evidence type="ECO:0000256" key="1">
    <source>
        <dbReference type="ARBA" id="ARBA00006445"/>
    </source>
</evidence>
<organism evidence="7 8">
    <name type="scientific">Myxozyma melibiosi</name>
    <dbReference type="NCBI Taxonomy" id="54550"/>
    <lineage>
        <taxon>Eukaryota</taxon>
        <taxon>Fungi</taxon>
        <taxon>Dikarya</taxon>
        <taxon>Ascomycota</taxon>
        <taxon>Saccharomycotina</taxon>
        <taxon>Lipomycetes</taxon>
        <taxon>Lipomycetales</taxon>
        <taxon>Lipomycetaceae</taxon>
        <taxon>Myxozyma</taxon>
    </lineage>
</organism>
<dbReference type="GeneID" id="90040292"/>
<dbReference type="PROSITE" id="PS50294">
    <property type="entry name" value="WD_REPEATS_REGION"/>
    <property type="match status" value="1"/>
</dbReference>